<dbReference type="Pfam" id="PF23114">
    <property type="entry name" value="NAD-bd_HRPKS_sdrA"/>
    <property type="match status" value="1"/>
</dbReference>
<feature type="compositionally biased region" description="Polar residues" evidence="9">
    <location>
        <begin position="244"/>
        <end position="261"/>
    </location>
</feature>
<evidence type="ECO:0000256" key="2">
    <source>
        <dbReference type="ARBA" id="ARBA00022553"/>
    </source>
</evidence>
<feature type="domain" description="PKS/mFAS DH" evidence="12">
    <location>
        <begin position="976"/>
        <end position="1294"/>
    </location>
</feature>
<dbReference type="InterPro" id="IPR016036">
    <property type="entry name" value="Malonyl_transacylase_ACP-bd"/>
</dbReference>
<dbReference type="InterPro" id="IPR029063">
    <property type="entry name" value="SAM-dependent_MTases_sf"/>
</dbReference>
<keyword evidence="5" id="KW-0560">Oxidoreductase</keyword>
<dbReference type="SMART" id="SM00822">
    <property type="entry name" value="PKS_KR"/>
    <property type="match status" value="1"/>
</dbReference>
<dbReference type="InterPro" id="IPR011032">
    <property type="entry name" value="GroES-like_sf"/>
</dbReference>
<dbReference type="InterPro" id="IPR049552">
    <property type="entry name" value="PKS_DH_N"/>
</dbReference>
<gene>
    <name evidence="13" type="ORF">SLS63_004943</name>
</gene>
<dbReference type="Gene3D" id="3.40.47.10">
    <property type="match status" value="1"/>
</dbReference>
<dbReference type="SUPFAM" id="SSF53335">
    <property type="entry name" value="S-adenosyl-L-methionine-dependent methyltransferases"/>
    <property type="match status" value="1"/>
</dbReference>
<dbReference type="InterPro" id="IPR013217">
    <property type="entry name" value="Methyltransf_12"/>
</dbReference>
<dbReference type="Pfam" id="PF13602">
    <property type="entry name" value="ADH_zinc_N_2"/>
    <property type="match status" value="1"/>
</dbReference>
<evidence type="ECO:0000313" key="13">
    <source>
        <dbReference type="EMBL" id="KAK7732688.1"/>
    </source>
</evidence>
<dbReference type="InterPro" id="IPR009081">
    <property type="entry name" value="PP-bd_ACP"/>
</dbReference>
<dbReference type="SMART" id="SM00827">
    <property type="entry name" value="PKS_AT"/>
    <property type="match status" value="1"/>
</dbReference>
<evidence type="ECO:0000256" key="7">
    <source>
        <dbReference type="ARBA" id="ARBA00023315"/>
    </source>
</evidence>
<keyword evidence="1" id="KW-0596">Phosphopantetheine</keyword>
<dbReference type="Pfam" id="PF21089">
    <property type="entry name" value="PKS_DH_N"/>
    <property type="match status" value="1"/>
</dbReference>
<dbReference type="InterPro" id="IPR020841">
    <property type="entry name" value="PKS_Beta-ketoAc_synthase_dom"/>
</dbReference>
<dbReference type="SUPFAM" id="SSF53901">
    <property type="entry name" value="Thiolase-like"/>
    <property type="match status" value="1"/>
</dbReference>
<dbReference type="Gene3D" id="3.40.50.150">
    <property type="entry name" value="Vaccinia Virus protein VP39"/>
    <property type="match status" value="1"/>
</dbReference>
<dbReference type="Pfam" id="PF00698">
    <property type="entry name" value="Acyl_transf_1"/>
    <property type="match status" value="1"/>
</dbReference>
<feature type="domain" description="Carrier" evidence="10">
    <location>
        <begin position="2513"/>
        <end position="2591"/>
    </location>
</feature>
<dbReference type="CDD" id="cd05195">
    <property type="entry name" value="enoyl_red"/>
    <property type="match status" value="1"/>
</dbReference>
<dbReference type="InterPro" id="IPR042104">
    <property type="entry name" value="PKS_dehydratase_sf"/>
</dbReference>
<dbReference type="PROSITE" id="PS01162">
    <property type="entry name" value="QOR_ZETA_CRYSTAL"/>
    <property type="match status" value="1"/>
</dbReference>
<name>A0ABR1PDB5_DIAER</name>
<feature type="region of interest" description="N-terminal hotdog fold" evidence="8">
    <location>
        <begin position="976"/>
        <end position="1110"/>
    </location>
</feature>
<dbReference type="InterPro" id="IPR036736">
    <property type="entry name" value="ACP-like_sf"/>
</dbReference>
<dbReference type="InterPro" id="IPR049551">
    <property type="entry name" value="PKS_DH_C"/>
</dbReference>
<dbReference type="Pfam" id="PF00109">
    <property type="entry name" value="ketoacyl-synt"/>
    <property type="match status" value="1"/>
</dbReference>
<feature type="active site" description="Proton acceptor; for dehydratase activity" evidence="8">
    <location>
        <position position="1008"/>
    </location>
</feature>
<dbReference type="PROSITE" id="PS52004">
    <property type="entry name" value="KS3_2"/>
    <property type="match status" value="1"/>
</dbReference>
<dbReference type="SUPFAM" id="SSF51735">
    <property type="entry name" value="NAD(P)-binding Rossmann-fold domains"/>
    <property type="match status" value="2"/>
</dbReference>
<dbReference type="InterPro" id="IPR016039">
    <property type="entry name" value="Thiolase-like"/>
</dbReference>
<evidence type="ECO:0000256" key="4">
    <source>
        <dbReference type="ARBA" id="ARBA00022857"/>
    </source>
</evidence>
<dbReference type="PROSITE" id="PS00012">
    <property type="entry name" value="PHOSPHOPANTETHEINE"/>
    <property type="match status" value="1"/>
</dbReference>
<dbReference type="Gene3D" id="3.40.366.10">
    <property type="entry name" value="Malonyl-Coenzyme A Acyl Carrier Protein, domain 2"/>
    <property type="match status" value="1"/>
</dbReference>
<dbReference type="Gene3D" id="3.40.50.720">
    <property type="entry name" value="NAD(P)-binding Rossmann-like Domain"/>
    <property type="match status" value="2"/>
</dbReference>
<dbReference type="InterPro" id="IPR013154">
    <property type="entry name" value="ADH-like_N"/>
</dbReference>
<protein>
    <submittedName>
        <fullName evidence="13">Type I Iterative PKS</fullName>
    </submittedName>
</protein>
<dbReference type="Pfam" id="PF08659">
    <property type="entry name" value="KR"/>
    <property type="match status" value="1"/>
</dbReference>
<sequence length="2602" mass="282715">MASAVDAQEDIAVIGLGLKFPGDASTPEAFYDLLLEGRSALQETPKNRYNIDAFYHPDHERFGAVNVRHAHYLKEDIAAFDAPFFSITPNEAVFLDPQQRGLLETVYHALENVHMGCFTNDYSTVLTRDPDADLTYSATGVSACLLSNRMSWFYDFKGPSLTLDTACSSSLNAVHLGSASLRSDNPDTTLPLSNLGFLSPDGKCHSFDSRANGYSRGEGFGVVILKRVSDAIRDGDTIRAVIRGSSSNQDGKSPGITQPTRAGQEDLIRTAYRRAGLSLDQTRFFEAHGTGTPIGDPIEAGAIGDVFAPYRSADDPMYVGALKSNLGHLEGAAGVAGLIKAIHVVESGVIPPNLHFEEINPKVLAGPWKLKFPLQPTAWPVSGLRRASVNSFGFGGSNAHVILDDAYHYLAKRGLVAVHRTIIEPKSTLPIINGTGITNGNGHANGNGHHLNGNGQHYSNGYLNGNGHLNGNGQLNGHASTKPKQRIFPLSAHDQAGVERLAKSLSEYLDRQMPKIKEEEKYLTDLSHTLASKRTNFPWRTTVKAESLEQLKKEVLASAPAAVRIGTDNGRLALVFTGQGAQWAGMGRELIAGYPVFSKSLEDADAYLKGLGSSWSVFDILQDAKLINKAEYSQPICTVLQVALIALLRSWSVQPGAVVGHSSGEIAAAHAAGALYREDAWRIAYYRGLLTPKLASATAGADADMGMVSVALDPETALEHIRAVDGESGNLVIACFNSPKNVTVSGSSSSIAALQARLGDTVFNRRLRVENAYHSMFMQPIAEEYRQLIGEIEKHPVQVLDGEHASPLFYSSLIGDRLPVHELQTADYWVGNLVSPVRFSEAVSSLLTDRSPASAKSIVQLNLDRVTEIIEVGPHSALQGPLREIMDKIPSSKGTSYISFLRRNTGAVDTALLTASFLSSRGQAIDVDAVNRNTDGSQVPPRMLVDLPPYPFNHTKTYWKESRLSKGYRFRQAPRHELLGAPVPDWNKNNAIWRNYIRLNENPWIKDHRITGSLLYPGAGMLVMGIEAMRQLVNPKKVLRGFRFKEVVFQVALRIPTGTDGIETHLHVRPYFDSTSSTSSNWSEFQLSSIDGDEWRDHCRGLVQADYEVPLNPIDNGLEQRLFLETTAEAVAQGEKTCRTRVAPIQLYELLHTVGFDFGETFQTLTDVGLNAEERTAIATISAPDIRSKMPLGYVQPHLIHPTTLDGVLQSAIVALTKGGRDTADAMVPTSIKELWIAADTEASHQKLRVVANAKTLGLRQATATATGIDPATNRPLIIIDGFVSTAISGGDKQSSSEDAAHHHLCFNTAWKPDIDLLTQDGAVRLFVPPEELTQFNPTEVIADTERLCYLYLKRYMKTHDESKIDASKPWYQIYLNWMRHQIENFAQGKLIHAVTANENWDELAEDDDYFYALQAKLADSTPEAIMTVAVGKVLAECLQGKIDPLEVFFKDALMDKVYSHGTGAELGYSYVVTYIDHIAHKNSDITILEVGAGTGGATVPMLEALCRHGEGEGAPRFERYDFTDLSPAFFEKAEKKFAKTADRMIFKTLNIENDPIEQGFKADTYDVIIAANVIHATTNIDHTLMNCFKMLKPGGKLILNELTNPDAIRTGFGFGLLYGWWLSEEPHRQWGPLMSAAQWDMHLKRVGFSGVDLEFTDYAGEADHLNGVLVATKLDDEARNSSKALPGTVVVYNETSQLQKDVSSEILRKTPTAQGISLTDLPGAEFADKLVIFLAELDSPLLDRLDKATFAALQRMTTGPDSLVWVTQGGGAAPSNPDSEMVTGFARVIRQESPTLKFITLAIDEIRSAAAAAATTLNTVDLVLGKRTRTGKTPDNSFWESEGVMHVPRLVEANDMNNAVARKTTEQTAHQGKFADEKALKLVVGSPGLLDTLQFIDDPIYDAPLEEGEVEFKVAAAGLNFLDVMIALGQVIGENLGCEGAGVVTRVGPNTSRFAVGDRVCGLAPGTFNTFARTKQTSLAKIPSNLSMSGAAGFTVVYVTAYAALVDIANIQPGETVLIHAAAGGVGQACIQLAKVCGAEVFATVGSVEKRDLLMNTYGIPQDHILASRDLTFAQGIKRLTKGRGVDVAVNSLSGDALRATWECMAPFGRFVEVGKIDIYSSARLNMAVFKNNVSFEFVDISFINANDPPRFANIIENLMSLVEAGKIGPLEPTQEFAFGKMQESFRHMQSGAHSGKIVLVPGEGDEVPVSCPNQKESYDFDSSVSFVIAGGLGGLGRSMARWMAQRGARNLVLLSRSGNTNETSQELVSDLESQGVNVATPACDVSDLSALQAALKGCNMPPIKGCIQGSMVLKDSTLANMTLQDWNTAIRPKVAGSWNLHRALPKDLDFFVLLSSIATIWGNRGQSNYSAGNSFQDALARHRVLNGQAAAVLDLGMILSVGYVAENEADLVTHLRKMGAEGMREEELHAILNELCAPPGVSPSSSLLKSQISLGLQLPETRAVAGEEYCDWMSDPLVRHLHQIRTRSGAVETEAQTANYGLLLAAAESPEAAAEIVYDGLKIKLVKALNISAEEVDPNKPLHGMGVDSLVAVELRTWILRQFNADVAVFDLMEVASIRLLAVMIVTRSGFVNKADVSEG</sequence>
<dbReference type="Gene3D" id="1.10.1200.10">
    <property type="entry name" value="ACP-like"/>
    <property type="match status" value="1"/>
</dbReference>
<dbReference type="Pfam" id="PF08240">
    <property type="entry name" value="ADH_N"/>
    <property type="match status" value="1"/>
</dbReference>
<dbReference type="EMBL" id="JAKNSF020000019">
    <property type="protein sequence ID" value="KAK7732688.1"/>
    <property type="molecule type" value="Genomic_DNA"/>
</dbReference>
<feature type="domain" description="Ketosynthase family 3 (KS3)" evidence="11">
    <location>
        <begin position="8"/>
        <end position="405"/>
    </location>
</feature>
<dbReference type="SMART" id="SM00829">
    <property type="entry name" value="PKS_ER"/>
    <property type="match status" value="1"/>
</dbReference>
<dbReference type="Gene3D" id="3.90.180.10">
    <property type="entry name" value="Medium-chain alcohol dehydrogenases, catalytic domain"/>
    <property type="match status" value="1"/>
</dbReference>
<dbReference type="SUPFAM" id="SSF55048">
    <property type="entry name" value="Probable ACP-binding domain of malonyl-CoA ACP transacylase"/>
    <property type="match status" value="1"/>
</dbReference>
<dbReference type="CDD" id="cd02440">
    <property type="entry name" value="AdoMet_MTases"/>
    <property type="match status" value="1"/>
</dbReference>
<dbReference type="InterPro" id="IPR036291">
    <property type="entry name" value="NAD(P)-bd_dom_sf"/>
</dbReference>
<evidence type="ECO:0000256" key="8">
    <source>
        <dbReference type="PROSITE-ProRule" id="PRU01363"/>
    </source>
</evidence>
<dbReference type="PROSITE" id="PS00606">
    <property type="entry name" value="KS3_1"/>
    <property type="match status" value="1"/>
</dbReference>
<dbReference type="CDD" id="cd00833">
    <property type="entry name" value="PKS"/>
    <property type="match status" value="1"/>
</dbReference>
<dbReference type="SUPFAM" id="SSF52151">
    <property type="entry name" value="FabD/lysophospholipase-like"/>
    <property type="match status" value="1"/>
</dbReference>
<feature type="active site" description="Proton donor; for dehydratase activity" evidence="8">
    <location>
        <position position="1206"/>
    </location>
</feature>
<keyword evidence="14" id="KW-1185">Reference proteome</keyword>
<dbReference type="Pfam" id="PF02801">
    <property type="entry name" value="Ketoacyl-synt_C"/>
    <property type="match status" value="1"/>
</dbReference>
<dbReference type="InterPro" id="IPR014031">
    <property type="entry name" value="Ketoacyl_synth_C"/>
</dbReference>
<evidence type="ECO:0000256" key="9">
    <source>
        <dbReference type="SAM" id="MobiDB-lite"/>
    </source>
</evidence>
<dbReference type="InterPro" id="IPR032821">
    <property type="entry name" value="PKS_assoc"/>
</dbReference>
<dbReference type="PANTHER" id="PTHR43775:SF29">
    <property type="entry name" value="ASPERFURANONE POLYKETIDE SYNTHASE AFOG-RELATED"/>
    <property type="match status" value="1"/>
</dbReference>
<dbReference type="SMART" id="SM00823">
    <property type="entry name" value="PKS_PP"/>
    <property type="match status" value="1"/>
</dbReference>
<dbReference type="PROSITE" id="PS52019">
    <property type="entry name" value="PKS_MFAS_DH"/>
    <property type="match status" value="1"/>
</dbReference>
<evidence type="ECO:0000259" key="10">
    <source>
        <dbReference type="PROSITE" id="PS50075"/>
    </source>
</evidence>
<dbReference type="InterPro" id="IPR014030">
    <property type="entry name" value="Ketoacyl_synth_N"/>
</dbReference>
<dbReference type="Pfam" id="PF08242">
    <property type="entry name" value="Methyltransf_12"/>
    <property type="match status" value="1"/>
</dbReference>
<keyword evidence="3" id="KW-0808">Transferase</keyword>
<keyword evidence="6" id="KW-0511">Multifunctional enzyme</keyword>
<dbReference type="InterPro" id="IPR001227">
    <property type="entry name" value="Ac_transferase_dom_sf"/>
</dbReference>
<dbReference type="Pfam" id="PF00550">
    <property type="entry name" value="PP-binding"/>
    <property type="match status" value="1"/>
</dbReference>
<dbReference type="InterPro" id="IPR020843">
    <property type="entry name" value="ER"/>
</dbReference>
<dbReference type="InterPro" id="IPR057326">
    <property type="entry name" value="KR_dom"/>
</dbReference>
<dbReference type="CDD" id="cd05274">
    <property type="entry name" value="KR_FAS_SDR_x"/>
    <property type="match status" value="1"/>
</dbReference>
<feature type="region of interest" description="Disordered" evidence="9">
    <location>
        <begin position="243"/>
        <end position="262"/>
    </location>
</feature>
<evidence type="ECO:0000256" key="5">
    <source>
        <dbReference type="ARBA" id="ARBA00023002"/>
    </source>
</evidence>
<dbReference type="SMART" id="SM00825">
    <property type="entry name" value="PKS_KS"/>
    <property type="match status" value="1"/>
</dbReference>
<keyword evidence="2" id="KW-0597">Phosphoprotein</keyword>
<evidence type="ECO:0000256" key="1">
    <source>
        <dbReference type="ARBA" id="ARBA00022450"/>
    </source>
</evidence>
<accession>A0ABR1PDB5</accession>
<dbReference type="InterPro" id="IPR016035">
    <property type="entry name" value="Acyl_Trfase/lysoPLipase"/>
</dbReference>
<dbReference type="PANTHER" id="PTHR43775">
    <property type="entry name" value="FATTY ACID SYNTHASE"/>
    <property type="match status" value="1"/>
</dbReference>
<comment type="caution">
    <text evidence="13">The sequence shown here is derived from an EMBL/GenBank/DDBJ whole genome shotgun (WGS) entry which is preliminary data.</text>
</comment>
<dbReference type="SUPFAM" id="SSF50129">
    <property type="entry name" value="GroES-like"/>
    <property type="match status" value="1"/>
</dbReference>
<evidence type="ECO:0000313" key="14">
    <source>
        <dbReference type="Proteomes" id="UP001430848"/>
    </source>
</evidence>
<dbReference type="Proteomes" id="UP001430848">
    <property type="component" value="Unassembled WGS sequence"/>
</dbReference>
<dbReference type="InterPro" id="IPR020807">
    <property type="entry name" value="PKS_DH"/>
</dbReference>
<dbReference type="InterPro" id="IPR050091">
    <property type="entry name" value="PKS_NRPS_Biosynth_Enz"/>
</dbReference>
<dbReference type="InterPro" id="IPR013968">
    <property type="entry name" value="PKS_KR"/>
</dbReference>
<dbReference type="Pfam" id="PF16197">
    <property type="entry name" value="KAsynt_C_assoc"/>
    <property type="match status" value="1"/>
</dbReference>
<dbReference type="InterPro" id="IPR056501">
    <property type="entry name" value="NAD-bd_HRPKS_sdrA"/>
</dbReference>
<feature type="region of interest" description="C-terminal hotdog fold" evidence="8">
    <location>
        <begin position="1139"/>
        <end position="1294"/>
    </location>
</feature>
<dbReference type="InterPro" id="IPR002364">
    <property type="entry name" value="Quin_OxRdtase/zeta-crystal_CS"/>
</dbReference>
<dbReference type="InterPro" id="IPR020806">
    <property type="entry name" value="PKS_PP-bd"/>
</dbReference>
<dbReference type="InterPro" id="IPR014043">
    <property type="entry name" value="Acyl_transferase_dom"/>
</dbReference>
<keyword evidence="4" id="KW-0521">NADP</keyword>
<dbReference type="Gene3D" id="3.10.129.110">
    <property type="entry name" value="Polyketide synthase dehydratase"/>
    <property type="match status" value="1"/>
</dbReference>
<dbReference type="SMART" id="SM00826">
    <property type="entry name" value="PKS_DH"/>
    <property type="match status" value="1"/>
</dbReference>
<evidence type="ECO:0000256" key="3">
    <source>
        <dbReference type="ARBA" id="ARBA00022679"/>
    </source>
</evidence>
<dbReference type="Gene3D" id="3.30.70.3290">
    <property type="match status" value="1"/>
</dbReference>
<dbReference type="InterPro" id="IPR049900">
    <property type="entry name" value="PKS_mFAS_DH"/>
</dbReference>
<dbReference type="InterPro" id="IPR018201">
    <property type="entry name" value="Ketoacyl_synth_AS"/>
</dbReference>
<dbReference type="PROSITE" id="PS50075">
    <property type="entry name" value="CARRIER"/>
    <property type="match status" value="1"/>
</dbReference>
<organism evidence="13 14">
    <name type="scientific">Diaporthe eres</name>
    <name type="common">Phomopsis oblonga</name>
    <dbReference type="NCBI Taxonomy" id="83184"/>
    <lineage>
        <taxon>Eukaryota</taxon>
        <taxon>Fungi</taxon>
        <taxon>Dikarya</taxon>
        <taxon>Ascomycota</taxon>
        <taxon>Pezizomycotina</taxon>
        <taxon>Sordariomycetes</taxon>
        <taxon>Sordariomycetidae</taxon>
        <taxon>Diaporthales</taxon>
        <taxon>Diaporthaceae</taxon>
        <taxon>Diaporthe</taxon>
        <taxon>Diaporthe eres species complex</taxon>
    </lineage>
</organism>
<dbReference type="SUPFAM" id="SSF47336">
    <property type="entry name" value="ACP-like"/>
    <property type="match status" value="1"/>
</dbReference>
<evidence type="ECO:0000259" key="12">
    <source>
        <dbReference type="PROSITE" id="PS52019"/>
    </source>
</evidence>
<evidence type="ECO:0000256" key="6">
    <source>
        <dbReference type="ARBA" id="ARBA00023268"/>
    </source>
</evidence>
<proteinExistence type="predicted"/>
<evidence type="ECO:0000259" key="11">
    <source>
        <dbReference type="PROSITE" id="PS52004"/>
    </source>
</evidence>
<keyword evidence="7" id="KW-0012">Acyltransferase</keyword>
<dbReference type="InterPro" id="IPR006162">
    <property type="entry name" value="Ppantetheine_attach_site"/>
</dbReference>
<reference evidence="13 14" key="1">
    <citation type="submission" date="2024-02" db="EMBL/GenBank/DDBJ databases">
        <title>De novo assembly and annotation of 12 fungi associated with fruit tree decline syndrome in Ontario, Canada.</title>
        <authorList>
            <person name="Sulman M."/>
            <person name="Ellouze W."/>
            <person name="Ilyukhin E."/>
        </authorList>
    </citation>
    <scope>NUCLEOTIDE SEQUENCE [LARGE SCALE GENOMIC DNA]</scope>
    <source>
        <strain evidence="13 14">M169</strain>
    </source>
</reference>
<dbReference type="Pfam" id="PF14765">
    <property type="entry name" value="PS-DH"/>
    <property type="match status" value="1"/>
</dbReference>